<dbReference type="AlphaFoldDB" id="A0AAV7TEG2"/>
<sequence>MQPCLLCRKIDVVYVQPRAARECLCSIHQAPGRCFSWECYWRKSKPRRGQLVFSEHVRGALCFVPPGHEESKPRSSTLLEVLLRQGARRRAPLGHRWAHPFVHSPPRPEHCLQVSPCVGDPLLRTASRSEGVQLALVGRLEAKGPAGCLGALPAVRVRQPPSPVWAGGPDSCTDQEACCLPGCRKLYAITQASSGGSRC</sequence>
<name>A0AAV7TEG2_PLEWA</name>
<comment type="caution">
    <text evidence="1">The sequence shown here is derived from an EMBL/GenBank/DDBJ whole genome shotgun (WGS) entry which is preliminary data.</text>
</comment>
<dbReference type="EMBL" id="JANPWB010000007">
    <property type="protein sequence ID" value="KAJ1174491.1"/>
    <property type="molecule type" value="Genomic_DNA"/>
</dbReference>
<gene>
    <name evidence="1" type="ORF">NDU88_006312</name>
</gene>
<protein>
    <submittedName>
        <fullName evidence="1">Uncharacterized protein</fullName>
    </submittedName>
</protein>
<keyword evidence="2" id="KW-1185">Reference proteome</keyword>
<organism evidence="1 2">
    <name type="scientific">Pleurodeles waltl</name>
    <name type="common">Iberian ribbed newt</name>
    <dbReference type="NCBI Taxonomy" id="8319"/>
    <lineage>
        <taxon>Eukaryota</taxon>
        <taxon>Metazoa</taxon>
        <taxon>Chordata</taxon>
        <taxon>Craniata</taxon>
        <taxon>Vertebrata</taxon>
        <taxon>Euteleostomi</taxon>
        <taxon>Amphibia</taxon>
        <taxon>Batrachia</taxon>
        <taxon>Caudata</taxon>
        <taxon>Salamandroidea</taxon>
        <taxon>Salamandridae</taxon>
        <taxon>Pleurodelinae</taxon>
        <taxon>Pleurodeles</taxon>
    </lineage>
</organism>
<reference evidence="1" key="1">
    <citation type="journal article" date="2022" name="bioRxiv">
        <title>Sequencing and chromosome-scale assembly of the giantPleurodeles waltlgenome.</title>
        <authorList>
            <person name="Brown T."/>
            <person name="Elewa A."/>
            <person name="Iarovenko S."/>
            <person name="Subramanian E."/>
            <person name="Araus A.J."/>
            <person name="Petzold A."/>
            <person name="Susuki M."/>
            <person name="Suzuki K.-i.T."/>
            <person name="Hayashi T."/>
            <person name="Toyoda A."/>
            <person name="Oliveira C."/>
            <person name="Osipova E."/>
            <person name="Leigh N.D."/>
            <person name="Simon A."/>
            <person name="Yun M.H."/>
        </authorList>
    </citation>
    <scope>NUCLEOTIDE SEQUENCE</scope>
    <source>
        <strain evidence="1">20211129_DDA</strain>
        <tissue evidence="1">Liver</tissue>
    </source>
</reference>
<accession>A0AAV7TEG2</accession>
<evidence type="ECO:0000313" key="1">
    <source>
        <dbReference type="EMBL" id="KAJ1174491.1"/>
    </source>
</evidence>
<proteinExistence type="predicted"/>
<dbReference type="Proteomes" id="UP001066276">
    <property type="component" value="Chromosome 4_1"/>
</dbReference>
<evidence type="ECO:0000313" key="2">
    <source>
        <dbReference type="Proteomes" id="UP001066276"/>
    </source>
</evidence>